<dbReference type="CDD" id="cd05819">
    <property type="entry name" value="NHL"/>
    <property type="match status" value="1"/>
</dbReference>
<dbReference type="InterPro" id="IPR050952">
    <property type="entry name" value="TRIM-NHL_E3_ligases"/>
</dbReference>
<dbReference type="Gene3D" id="2.120.10.30">
    <property type="entry name" value="TolB, C-terminal domain"/>
    <property type="match status" value="1"/>
</dbReference>
<feature type="coiled-coil region" evidence="3">
    <location>
        <begin position="45"/>
        <end position="86"/>
    </location>
</feature>
<accession>A0AAV7JKI9</accession>
<dbReference type="PANTHER" id="PTHR24104">
    <property type="entry name" value="E3 UBIQUITIN-PROTEIN LIGASE NHLRC1-RELATED"/>
    <property type="match status" value="1"/>
</dbReference>
<evidence type="ECO:0000256" key="3">
    <source>
        <dbReference type="SAM" id="Coils"/>
    </source>
</evidence>
<dbReference type="GO" id="GO:0000209">
    <property type="term" value="P:protein polyubiquitination"/>
    <property type="evidence" value="ECO:0007669"/>
    <property type="project" value="TreeGrafter"/>
</dbReference>
<evidence type="ECO:0000256" key="1">
    <source>
        <dbReference type="ARBA" id="ARBA00022737"/>
    </source>
</evidence>
<dbReference type="InterPro" id="IPR001258">
    <property type="entry name" value="NHL_repeat"/>
</dbReference>
<dbReference type="GO" id="GO:0061630">
    <property type="term" value="F:ubiquitin protein ligase activity"/>
    <property type="evidence" value="ECO:0007669"/>
    <property type="project" value="TreeGrafter"/>
</dbReference>
<keyword evidence="3" id="KW-0175">Coiled coil</keyword>
<reference evidence="4 5" key="1">
    <citation type="journal article" date="2023" name="BMC Biol.">
        <title>The compact genome of the sponge Oopsacas minuta (Hexactinellida) is lacking key metazoan core genes.</title>
        <authorList>
            <person name="Santini S."/>
            <person name="Schenkelaars Q."/>
            <person name="Jourda C."/>
            <person name="Duchesne M."/>
            <person name="Belahbib H."/>
            <person name="Rocher C."/>
            <person name="Selva M."/>
            <person name="Riesgo A."/>
            <person name="Vervoort M."/>
            <person name="Leys S.P."/>
            <person name="Kodjabachian L."/>
            <person name="Le Bivic A."/>
            <person name="Borchiellini C."/>
            <person name="Claverie J.M."/>
            <person name="Renard E."/>
        </authorList>
    </citation>
    <scope>NUCLEOTIDE SEQUENCE [LARGE SCALE GENOMIC DNA]</scope>
    <source>
        <strain evidence="4">SPO-2</strain>
    </source>
</reference>
<sequence length="403" mass="46594">MATSFYESSNYKSHFDSTIEKLRNEIKTQIYSLIESLKKREIELLSGLDEIVNTHKSKNKELQQKLEELTELYKANKKNFESSELQYLQKNFLEEIDRKIESTTQQISSSSFPDFTWDDKLLSQIETFGSIKLKTKESIKYTDKITPIVSVCEKGNEKGHLKSPWGLAIDYTSGNIYICDQQNNRIQVFDSGCNFKNIFDISTSLRQPMGIAIHKGNLYVSEGCQDVLVFDLQGQLLKRLERRHRPDSKESSIYGISVHETTGDVFICDFKNNRVQVYSEEFKLKHLLTGFTKPCYVEVTHTHIIVLDKGNPCLHWYDYDYAFVKSLITRGGDGQVENVAAFCLDFEGNILMTDDYSISIFNKRGELIHKIKDDVTYPTGIKLDSKNRIIILSYRDKNCLQMF</sequence>
<dbReference type="SUPFAM" id="SSF101898">
    <property type="entry name" value="NHL repeat"/>
    <property type="match status" value="1"/>
</dbReference>
<organism evidence="4 5">
    <name type="scientific">Oopsacas minuta</name>
    <dbReference type="NCBI Taxonomy" id="111878"/>
    <lineage>
        <taxon>Eukaryota</taxon>
        <taxon>Metazoa</taxon>
        <taxon>Porifera</taxon>
        <taxon>Hexactinellida</taxon>
        <taxon>Hexasterophora</taxon>
        <taxon>Lyssacinosida</taxon>
        <taxon>Leucopsacidae</taxon>
        <taxon>Oopsacas</taxon>
    </lineage>
</organism>
<dbReference type="GO" id="GO:0008270">
    <property type="term" value="F:zinc ion binding"/>
    <property type="evidence" value="ECO:0007669"/>
    <property type="project" value="UniProtKB-KW"/>
</dbReference>
<evidence type="ECO:0000313" key="5">
    <source>
        <dbReference type="Proteomes" id="UP001165289"/>
    </source>
</evidence>
<dbReference type="PROSITE" id="PS51125">
    <property type="entry name" value="NHL"/>
    <property type="match status" value="1"/>
</dbReference>
<keyword evidence="1" id="KW-0677">Repeat</keyword>
<dbReference type="AlphaFoldDB" id="A0AAV7JKI9"/>
<name>A0AAV7JKI9_9METZ</name>
<dbReference type="GO" id="GO:0043161">
    <property type="term" value="P:proteasome-mediated ubiquitin-dependent protein catabolic process"/>
    <property type="evidence" value="ECO:0007669"/>
    <property type="project" value="TreeGrafter"/>
</dbReference>
<feature type="repeat" description="NHL" evidence="2">
    <location>
        <begin position="150"/>
        <end position="192"/>
    </location>
</feature>
<dbReference type="Pfam" id="PF01436">
    <property type="entry name" value="NHL"/>
    <property type="match status" value="1"/>
</dbReference>
<gene>
    <name evidence="4" type="ORF">LOD99_11745</name>
</gene>
<protein>
    <submittedName>
        <fullName evidence="4">NHL repeat containing protein</fullName>
    </submittedName>
</protein>
<dbReference type="EMBL" id="JAKMXF010000321">
    <property type="protein sequence ID" value="KAI6649379.1"/>
    <property type="molecule type" value="Genomic_DNA"/>
</dbReference>
<evidence type="ECO:0000256" key="2">
    <source>
        <dbReference type="PROSITE-ProRule" id="PRU00504"/>
    </source>
</evidence>
<dbReference type="InterPro" id="IPR011042">
    <property type="entry name" value="6-blade_b-propeller_TolB-like"/>
</dbReference>
<dbReference type="PANTHER" id="PTHR24104:SF25">
    <property type="entry name" value="PROTEIN LIN-41"/>
    <property type="match status" value="1"/>
</dbReference>
<comment type="caution">
    <text evidence="4">The sequence shown here is derived from an EMBL/GenBank/DDBJ whole genome shotgun (WGS) entry which is preliminary data.</text>
</comment>
<dbReference type="Proteomes" id="UP001165289">
    <property type="component" value="Unassembled WGS sequence"/>
</dbReference>
<proteinExistence type="predicted"/>
<keyword evidence="5" id="KW-1185">Reference proteome</keyword>
<evidence type="ECO:0000313" key="4">
    <source>
        <dbReference type="EMBL" id="KAI6649379.1"/>
    </source>
</evidence>